<dbReference type="Pfam" id="PF01522">
    <property type="entry name" value="Polysacc_deac_1"/>
    <property type="match status" value="1"/>
</dbReference>
<protein>
    <submittedName>
        <fullName evidence="2">Polysaccharide deacetylase family protein</fullName>
    </submittedName>
</protein>
<name>A0A942Y7T8_9BACI</name>
<dbReference type="GO" id="GO:0016020">
    <property type="term" value="C:membrane"/>
    <property type="evidence" value="ECO:0007669"/>
    <property type="project" value="TreeGrafter"/>
</dbReference>
<dbReference type="SUPFAM" id="SSF88713">
    <property type="entry name" value="Glycoside hydrolase/deacetylase"/>
    <property type="match status" value="1"/>
</dbReference>
<evidence type="ECO:0000313" key="2">
    <source>
        <dbReference type="EMBL" id="MBS4180623.1"/>
    </source>
</evidence>
<comment type="caution">
    <text evidence="2">The sequence shown here is derived from an EMBL/GenBank/DDBJ whole genome shotgun (WGS) entry which is preliminary data.</text>
</comment>
<dbReference type="PANTHER" id="PTHR10587:SF80">
    <property type="entry name" value="CHITOOLIGOSACCHARIDE DEACETYLASE"/>
    <property type="match status" value="1"/>
</dbReference>
<dbReference type="RefSeq" id="WP_213140586.1">
    <property type="nucleotide sequence ID" value="NZ_JAGYPE020000001.1"/>
</dbReference>
<dbReference type="PANTHER" id="PTHR10587">
    <property type="entry name" value="GLYCOSYL TRANSFERASE-RELATED"/>
    <property type="match status" value="1"/>
</dbReference>
<sequence>MEDNKNSFPLYHGSESIPKISFMVNVAWGNKYLIDLLELLKEKNISLTFFLEGRWVENFPELALMVRNAKHEIGNHAYSHQDMSTISTEEIQMEITKTNEIINRILGVSPKYFTPPYGSFDQRTIDHAAQHTMTTIMWSLDTIDWRIENPNEIVENIAPILKNGDIILMHPTNSSLKALPVLIEKAAEKNLQIVNISELLKTK</sequence>
<reference evidence="2" key="1">
    <citation type="submission" date="2021-05" db="EMBL/GenBank/DDBJ databases">
        <title>Novel Bacillus species.</title>
        <authorList>
            <person name="Liu G."/>
        </authorList>
    </citation>
    <scope>NUCLEOTIDE SEQUENCE</scope>
    <source>
        <strain evidence="2 4">FJAT-50051</strain>
    </source>
</reference>
<feature type="domain" description="NodB homology" evidence="1">
    <location>
        <begin position="18"/>
        <end position="194"/>
    </location>
</feature>
<keyword evidence="4" id="KW-1185">Reference proteome</keyword>
<dbReference type="InterPro" id="IPR002509">
    <property type="entry name" value="NODB_dom"/>
</dbReference>
<proteinExistence type="predicted"/>
<dbReference type="InterPro" id="IPR011330">
    <property type="entry name" value="Glyco_hydro/deAcase_b/a-brl"/>
</dbReference>
<dbReference type="GO" id="GO:0016810">
    <property type="term" value="F:hydrolase activity, acting on carbon-nitrogen (but not peptide) bonds"/>
    <property type="evidence" value="ECO:0007669"/>
    <property type="project" value="InterPro"/>
</dbReference>
<dbReference type="EMBL" id="JAGYPE020000001">
    <property type="protein sequence ID" value="MCH6264209.1"/>
    <property type="molecule type" value="Genomic_DNA"/>
</dbReference>
<dbReference type="AlphaFoldDB" id="A0A942Y7T8"/>
<dbReference type="PROSITE" id="PS51677">
    <property type="entry name" value="NODB"/>
    <property type="match status" value="1"/>
</dbReference>
<dbReference type="Proteomes" id="UP000677265">
    <property type="component" value="Unassembled WGS sequence"/>
</dbReference>
<dbReference type="EMBL" id="JAGYPE010000001">
    <property type="protein sequence ID" value="MBS4180623.1"/>
    <property type="molecule type" value="Genomic_DNA"/>
</dbReference>
<evidence type="ECO:0000313" key="3">
    <source>
        <dbReference type="EMBL" id="MCH6264209.1"/>
    </source>
</evidence>
<evidence type="ECO:0000313" key="4">
    <source>
        <dbReference type="Proteomes" id="UP000677265"/>
    </source>
</evidence>
<accession>A0A942Y7T8</accession>
<dbReference type="InterPro" id="IPR050248">
    <property type="entry name" value="Polysacc_deacetylase_ArnD"/>
</dbReference>
<evidence type="ECO:0000259" key="1">
    <source>
        <dbReference type="PROSITE" id="PS51677"/>
    </source>
</evidence>
<dbReference type="Gene3D" id="3.20.20.370">
    <property type="entry name" value="Glycoside hydrolase/deacetylase"/>
    <property type="match status" value="1"/>
</dbReference>
<organism evidence="2">
    <name type="scientific">Neobacillus citreus</name>
    <dbReference type="NCBI Taxonomy" id="2833578"/>
    <lineage>
        <taxon>Bacteria</taxon>
        <taxon>Bacillati</taxon>
        <taxon>Bacillota</taxon>
        <taxon>Bacilli</taxon>
        <taxon>Bacillales</taxon>
        <taxon>Bacillaceae</taxon>
        <taxon>Neobacillus</taxon>
    </lineage>
</organism>
<gene>
    <name evidence="3" type="ORF">KHB02_001540</name>
    <name evidence="2" type="ORF">KHB02_04350</name>
</gene>
<dbReference type="GO" id="GO:0005975">
    <property type="term" value="P:carbohydrate metabolic process"/>
    <property type="evidence" value="ECO:0007669"/>
    <property type="project" value="InterPro"/>
</dbReference>